<keyword evidence="4 8" id="KW-0812">Transmembrane</keyword>
<gene>
    <name evidence="10" type="ORF">P2G67_04130</name>
</gene>
<keyword evidence="11" id="KW-1185">Reference proteome</keyword>
<evidence type="ECO:0000256" key="7">
    <source>
        <dbReference type="ARBA" id="ARBA00023186"/>
    </source>
</evidence>
<dbReference type="PANTHER" id="PTHR38035:SF1">
    <property type="entry name" value="ANCILLARY SECYEG TRANSLOCON SUBUNIT"/>
    <property type="match status" value="1"/>
</dbReference>
<evidence type="ECO:0000313" key="11">
    <source>
        <dbReference type="Proteomes" id="UP001215503"/>
    </source>
</evidence>
<evidence type="ECO:0000256" key="1">
    <source>
        <dbReference type="ARBA" id="ARBA00004167"/>
    </source>
</evidence>
<dbReference type="RefSeq" id="WP_275820316.1">
    <property type="nucleotide sequence ID" value="NZ_JARHUD010000002.1"/>
</dbReference>
<dbReference type="Pfam" id="PF09976">
    <property type="entry name" value="TPR_21"/>
    <property type="match status" value="1"/>
</dbReference>
<comment type="caution">
    <text evidence="10">The sequence shown here is derived from an EMBL/GenBank/DDBJ whole genome shotgun (WGS) entry which is preliminary data.</text>
</comment>
<evidence type="ECO:0000313" key="10">
    <source>
        <dbReference type="EMBL" id="MDF2095159.1"/>
    </source>
</evidence>
<feature type="domain" description="Ancillary SecYEG translocon subunit/Cell division coordinator CpoB TPR" evidence="9">
    <location>
        <begin position="21"/>
        <end position="186"/>
    </location>
</feature>
<evidence type="ECO:0000259" key="9">
    <source>
        <dbReference type="Pfam" id="PF09976"/>
    </source>
</evidence>
<name>A0ABT5YJU3_9PROT</name>
<keyword evidence="3" id="KW-1003">Cell membrane</keyword>
<evidence type="ECO:0000256" key="3">
    <source>
        <dbReference type="ARBA" id="ARBA00022475"/>
    </source>
</evidence>
<evidence type="ECO:0000256" key="8">
    <source>
        <dbReference type="SAM" id="Phobius"/>
    </source>
</evidence>
<evidence type="ECO:0000256" key="6">
    <source>
        <dbReference type="ARBA" id="ARBA00023136"/>
    </source>
</evidence>
<keyword evidence="7" id="KW-0143">Chaperone</keyword>
<proteinExistence type="predicted"/>
<evidence type="ECO:0000256" key="2">
    <source>
        <dbReference type="ARBA" id="ARBA00004236"/>
    </source>
</evidence>
<dbReference type="InterPro" id="IPR018704">
    <property type="entry name" value="SecYEG/CpoB_TPR"/>
</dbReference>
<reference evidence="10 11" key="1">
    <citation type="submission" date="2023-03" db="EMBL/GenBank/DDBJ databases">
        <title>Fodinicurvata sp. CAU 1616 isolated from sea sendiment.</title>
        <authorList>
            <person name="Kim W."/>
        </authorList>
    </citation>
    <scope>NUCLEOTIDE SEQUENCE [LARGE SCALE GENOMIC DNA]</scope>
    <source>
        <strain evidence="10 11">CAU 1616</strain>
    </source>
</reference>
<protein>
    <submittedName>
        <fullName evidence="10">Tetratricopeptide repeat protein</fullName>
    </submittedName>
</protein>
<dbReference type="EMBL" id="JARHUD010000002">
    <property type="protein sequence ID" value="MDF2095159.1"/>
    <property type="molecule type" value="Genomic_DNA"/>
</dbReference>
<dbReference type="Proteomes" id="UP001215503">
    <property type="component" value="Unassembled WGS sequence"/>
</dbReference>
<keyword evidence="6 8" id="KW-0472">Membrane</keyword>
<sequence length="213" mass="22831">MSDIFKEVEEEVRRDQLLALWKKYRVLIIVVVLAVVLGVAGFQGWTAYVQHQRTQAAEAYGAAEAHLAAGEQQEAAEAFAELADPDAGGYALLASFEVARLAAETGNGDLALEYWGRIAESSAAQTFRDAAVLAAARYRLDAGEASEAEMMLEPLGEPGRPYRSLAVELSAAAALAQGERETARERLEVLLADVETPPGVRERAGELAATLAE</sequence>
<evidence type="ECO:0000256" key="4">
    <source>
        <dbReference type="ARBA" id="ARBA00022692"/>
    </source>
</evidence>
<dbReference type="PANTHER" id="PTHR38035">
    <property type="entry name" value="UPF0070 PROTEIN YFGM"/>
    <property type="match status" value="1"/>
</dbReference>
<accession>A0ABT5YJU3</accession>
<organism evidence="10 11">
    <name type="scientific">Aquibaculum arenosum</name>
    <dbReference type="NCBI Taxonomy" id="3032591"/>
    <lineage>
        <taxon>Bacteria</taxon>
        <taxon>Pseudomonadati</taxon>
        <taxon>Pseudomonadota</taxon>
        <taxon>Alphaproteobacteria</taxon>
        <taxon>Rhodospirillales</taxon>
        <taxon>Rhodovibrionaceae</taxon>
        <taxon>Aquibaculum</taxon>
    </lineage>
</organism>
<keyword evidence="5 8" id="KW-1133">Transmembrane helix</keyword>
<dbReference type="InterPro" id="IPR026039">
    <property type="entry name" value="YfgM"/>
</dbReference>
<comment type="subcellular location">
    <subcellularLocation>
        <location evidence="2">Cell membrane</location>
    </subcellularLocation>
    <subcellularLocation>
        <location evidence="1">Membrane</location>
        <topology evidence="1">Single-pass membrane protein</topology>
    </subcellularLocation>
</comment>
<feature type="transmembrane region" description="Helical" evidence="8">
    <location>
        <begin position="24"/>
        <end position="45"/>
    </location>
</feature>
<evidence type="ECO:0000256" key="5">
    <source>
        <dbReference type="ARBA" id="ARBA00022989"/>
    </source>
</evidence>